<evidence type="ECO:0000313" key="1">
    <source>
        <dbReference type="EMBL" id="GLT14313.1"/>
    </source>
</evidence>
<organism evidence="1 2">
    <name type="scientific">Vibrio algivorus</name>
    <dbReference type="NCBI Taxonomy" id="1667024"/>
    <lineage>
        <taxon>Bacteria</taxon>
        <taxon>Pseudomonadati</taxon>
        <taxon>Pseudomonadota</taxon>
        <taxon>Gammaproteobacteria</taxon>
        <taxon>Vibrionales</taxon>
        <taxon>Vibrionaceae</taxon>
        <taxon>Vibrio</taxon>
    </lineage>
</organism>
<dbReference type="EMBL" id="BSPV01000004">
    <property type="protein sequence ID" value="GLT14313.1"/>
    <property type="molecule type" value="Genomic_DNA"/>
</dbReference>
<evidence type="ECO:0000313" key="2">
    <source>
        <dbReference type="Proteomes" id="UP001157156"/>
    </source>
</evidence>
<gene>
    <name evidence="1" type="ORF">GCM10007931_12880</name>
</gene>
<name>A0ABQ6EMF0_9VIBR</name>
<protein>
    <submittedName>
        <fullName evidence="1">Uncharacterized protein</fullName>
    </submittedName>
</protein>
<dbReference type="Proteomes" id="UP001157156">
    <property type="component" value="Unassembled WGS sequence"/>
</dbReference>
<reference evidence="2" key="1">
    <citation type="journal article" date="2019" name="Int. J. Syst. Evol. Microbiol.">
        <title>The Global Catalogue of Microorganisms (GCM) 10K type strain sequencing project: providing services to taxonomists for standard genome sequencing and annotation.</title>
        <authorList>
            <consortium name="The Broad Institute Genomics Platform"/>
            <consortium name="The Broad Institute Genome Sequencing Center for Infectious Disease"/>
            <person name="Wu L."/>
            <person name="Ma J."/>
        </authorList>
    </citation>
    <scope>NUCLEOTIDE SEQUENCE [LARGE SCALE GENOMIC DNA]</scope>
    <source>
        <strain evidence="2">NBRC 111146</strain>
    </source>
</reference>
<accession>A0ABQ6EMF0</accession>
<comment type="caution">
    <text evidence="1">The sequence shown here is derived from an EMBL/GenBank/DDBJ whole genome shotgun (WGS) entry which is preliminary data.</text>
</comment>
<keyword evidence="2" id="KW-1185">Reference proteome</keyword>
<proteinExistence type="predicted"/>
<sequence>MYAQLGRKWRVLKYNKAFKGDSQRLAVLSTNLGWVFTVKKEGFVVSVARTLTRRYNYMELSWIF</sequence>